<dbReference type="AlphaFoldDB" id="A0A6D2HL67"/>
<accession>A0A6D2HL67</accession>
<reference evidence="2" key="1">
    <citation type="submission" date="2020-01" db="EMBL/GenBank/DDBJ databases">
        <authorList>
            <person name="Mishra B."/>
        </authorList>
    </citation>
    <scope>NUCLEOTIDE SEQUENCE [LARGE SCALE GENOMIC DNA]</scope>
</reference>
<gene>
    <name evidence="2" type="ORF">MERR_LOCUS4156</name>
</gene>
<evidence type="ECO:0000313" key="3">
    <source>
        <dbReference type="Proteomes" id="UP000467841"/>
    </source>
</evidence>
<comment type="caution">
    <text evidence="2">The sequence shown here is derived from an EMBL/GenBank/DDBJ whole genome shotgun (WGS) entry which is preliminary data.</text>
</comment>
<proteinExistence type="predicted"/>
<protein>
    <submittedName>
        <fullName evidence="2">Uncharacterized protein</fullName>
    </submittedName>
</protein>
<keyword evidence="3" id="KW-1185">Reference proteome</keyword>
<evidence type="ECO:0000256" key="1">
    <source>
        <dbReference type="SAM" id="MobiDB-lite"/>
    </source>
</evidence>
<organism evidence="2 3">
    <name type="scientific">Microthlaspi erraticum</name>
    <dbReference type="NCBI Taxonomy" id="1685480"/>
    <lineage>
        <taxon>Eukaryota</taxon>
        <taxon>Viridiplantae</taxon>
        <taxon>Streptophyta</taxon>
        <taxon>Embryophyta</taxon>
        <taxon>Tracheophyta</taxon>
        <taxon>Spermatophyta</taxon>
        <taxon>Magnoliopsida</taxon>
        <taxon>eudicotyledons</taxon>
        <taxon>Gunneridae</taxon>
        <taxon>Pentapetalae</taxon>
        <taxon>rosids</taxon>
        <taxon>malvids</taxon>
        <taxon>Brassicales</taxon>
        <taxon>Brassicaceae</taxon>
        <taxon>Coluteocarpeae</taxon>
        <taxon>Microthlaspi</taxon>
    </lineage>
</organism>
<dbReference type="EMBL" id="CACVBM020000266">
    <property type="protein sequence ID" value="CAA7016921.1"/>
    <property type="molecule type" value="Genomic_DNA"/>
</dbReference>
<evidence type="ECO:0000313" key="2">
    <source>
        <dbReference type="EMBL" id="CAA7016921.1"/>
    </source>
</evidence>
<feature type="region of interest" description="Disordered" evidence="1">
    <location>
        <begin position="1"/>
        <end position="34"/>
    </location>
</feature>
<dbReference type="Proteomes" id="UP000467841">
    <property type="component" value="Unassembled WGS sequence"/>
</dbReference>
<name>A0A6D2HL67_9BRAS</name>
<sequence length="115" mass="12768">MSCRWEISSPVAVHGTSEAYGEREREDGGSPVGETTDLAVRWRRRVKERAARVCVCMCVCVNKGRGDGLIKRVKGGTCQHHHHEISMLSAAHKAPASHVTRLTSHSFHDVMSNYL</sequence>